<organism evidence="2 3">
    <name type="scientific">Argiope bruennichi</name>
    <name type="common">Wasp spider</name>
    <name type="synonym">Aranea bruennichi</name>
    <dbReference type="NCBI Taxonomy" id="94029"/>
    <lineage>
        <taxon>Eukaryota</taxon>
        <taxon>Metazoa</taxon>
        <taxon>Ecdysozoa</taxon>
        <taxon>Arthropoda</taxon>
        <taxon>Chelicerata</taxon>
        <taxon>Arachnida</taxon>
        <taxon>Araneae</taxon>
        <taxon>Araneomorphae</taxon>
        <taxon>Entelegynae</taxon>
        <taxon>Araneoidea</taxon>
        <taxon>Araneidae</taxon>
        <taxon>Argiope</taxon>
    </lineage>
</organism>
<evidence type="ECO:0008006" key="4">
    <source>
        <dbReference type="Google" id="ProtNLM"/>
    </source>
</evidence>
<keyword evidence="1" id="KW-0732">Signal</keyword>
<reference evidence="2" key="2">
    <citation type="submission" date="2020-06" db="EMBL/GenBank/DDBJ databases">
        <authorList>
            <person name="Sheffer M."/>
        </authorList>
    </citation>
    <scope>NUCLEOTIDE SEQUENCE</scope>
</reference>
<protein>
    <recommendedName>
        <fullName evidence="4">Secreted protein</fullName>
    </recommendedName>
</protein>
<dbReference type="Proteomes" id="UP000807504">
    <property type="component" value="Unassembled WGS sequence"/>
</dbReference>
<reference evidence="2" key="1">
    <citation type="journal article" date="2020" name="bioRxiv">
        <title>Chromosome-level reference genome of the European wasp spider Argiope bruennichi: a resource for studies on range expansion and evolutionary adaptation.</title>
        <authorList>
            <person name="Sheffer M.M."/>
            <person name="Hoppe A."/>
            <person name="Krehenwinkel H."/>
            <person name="Uhl G."/>
            <person name="Kuss A.W."/>
            <person name="Jensen L."/>
            <person name="Jensen C."/>
            <person name="Gillespie R.G."/>
            <person name="Hoff K.J."/>
            <person name="Prost S."/>
        </authorList>
    </citation>
    <scope>NUCLEOTIDE SEQUENCE</scope>
</reference>
<comment type="caution">
    <text evidence="2">The sequence shown here is derived from an EMBL/GenBank/DDBJ whole genome shotgun (WGS) entry which is preliminary data.</text>
</comment>
<sequence>MASIAPATVFTLCVVFFSVIWKGQAQYAPISSDEIDNDDAALNDGDATFSDDDATLNDEEAYLSDNGVKTE</sequence>
<evidence type="ECO:0000256" key="1">
    <source>
        <dbReference type="SAM" id="SignalP"/>
    </source>
</evidence>
<feature type="signal peptide" evidence="1">
    <location>
        <begin position="1"/>
        <end position="25"/>
    </location>
</feature>
<keyword evidence="3" id="KW-1185">Reference proteome</keyword>
<evidence type="ECO:0000313" key="2">
    <source>
        <dbReference type="EMBL" id="KAF8795933.1"/>
    </source>
</evidence>
<accession>A0A8T0G3W3</accession>
<dbReference type="AlphaFoldDB" id="A0A8T0G3W3"/>
<feature type="chain" id="PRO_5035727788" description="Secreted protein" evidence="1">
    <location>
        <begin position="26"/>
        <end position="71"/>
    </location>
</feature>
<name>A0A8T0G3W3_ARGBR</name>
<evidence type="ECO:0000313" key="3">
    <source>
        <dbReference type="Proteomes" id="UP000807504"/>
    </source>
</evidence>
<gene>
    <name evidence="2" type="ORF">HNY73_000377</name>
</gene>
<proteinExistence type="predicted"/>
<dbReference type="EMBL" id="JABXBU010000001">
    <property type="protein sequence ID" value="KAF8795933.1"/>
    <property type="molecule type" value="Genomic_DNA"/>
</dbReference>